<proteinExistence type="predicted"/>
<protein>
    <submittedName>
        <fullName evidence="1">23131_t:CDS:1</fullName>
    </submittedName>
</protein>
<sequence length="50" mass="5897">MEQSPKFQANNIAQFPDFADFMNKAFKRNQKEIREIERISHDITIVVKTA</sequence>
<organism evidence="1 2">
    <name type="scientific">Dentiscutata erythropus</name>
    <dbReference type="NCBI Taxonomy" id="1348616"/>
    <lineage>
        <taxon>Eukaryota</taxon>
        <taxon>Fungi</taxon>
        <taxon>Fungi incertae sedis</taxon>
        <taxon>Mucoromycota</taxon>
        <taxon>Glomeromycotina</taxon>
        <taxon>Glomeromycetes</taxon>
        <taxon>Diversisporales</taxon>
        <taxon>Gigasporaceae</taxon>
        <taxon>Dentiscutata</taxon>
    </lineage>
</organism>
<accession>A0A9N9IXH7</accession>
<comment type="caution">
    <text evidence="1">The sequence shown here is derived from an EMBL/GenBank/DDBJ whole genome shotgun (WGS) entry which is preliminary data.</text>
</comment>
<gene>
    <name evidence="1" type="ORF">DERYTH_LOCUS17009</name>
</gene>
<reference evidence="1" key="1">
    <citation type="submission" date="2021-06" db="EMBL/GenBank/DDBJ databases">
        <authorList>
            <person name="Kallberg Y."/>
            <person name="Tangrot J."/>
            <person name="Rosling A."/>
        </authorList>
    </citation>
    <scope>NUCLEOTIDE SEQUENCE</scope>
    <source>
        <strain evidence="1">MA453B</strain>
    </source>
</reference>
<name>A0A9N9IXH7_9GLOM</name>
<keyword evidence="2" id="KW-1185">Reference proteome</keyword>
<evidence type="ECO:0000313" key="2">
    <source>
        <dbReference type="Proteomes" id="UP000789405"/>
    </source>
</evidence>
<feature type="non-terminal residue" evidence="1">
    <location>
        <position position="50"/>
    </location>
</feature>
<dbReference type="Proteomes" id="UP000789405">
    <property type="component" value="Unassembled WGS sequence"/>
</dbReference>
<dbReference type="EMBL" id="CAJVPY010015524">
    <property type="protein sequence ID" value="CAG8752246.1"/>
    <property type="molecule type" value="Genomic_DNA"/>
</dbReference>
<dbReference type="AlphaFoldDB" id="A0A9N9IXH7"/>
<evidence type="ECO:0000313" key="1">
    <source>
        <dbReference type="EMBL" id="CAG8752246.1"/>
    </source>
</evidence>